<dbReference type="GeneID" id="27670237"/>
<accession>A0A0F2M3C7</accession>
<evidence type="ECO:0000313" key="4">
    <source>
        <dbReference type="EMBL" id="KJR84218.1"/>
    </source>
</evidence>
<feature type="region of interest" description="Disordered" evidence="2">
    <location>
        <begin position="1135"/>
        <end position="1157"/>
    </location>
</feature>
<keyword evidence="1" id="KW-0539">Nucleus</keyword>
<dbReference type="KEGG" id="ssck:SPSK_08360"/>
<dbReference type="EMBL" id="AXCR01000007">
    <property type="protein sequence ID" value="KJR84218.1"/>
    <property type="molecule type" value="Genomic_DNA"/>
</dbReference>
<dbReference type="GO" id="GO:0008270">
    <property type="term" value="F:zinc ion binding"/>
    <property type="evidence" value="ECO:0007669"/>
    <property type="project" value="InterPro"/>
</dbReference>
<dbReference type="VEuPathDB" id="FungiDB:SPSK_08360"/>
<reference evidence="4 5" key="1">
    <citation type="journal article" date="2014" name="BMC Genomics">
        <title>Comparative genomics of the major fungal agents of human and animal Sporotrichosis: Sporothrix schenckii and Sporothrix brasiliensis.</title>
        <authorList>
            <person name="Teixeira M.M."/>
            <person name="de Almeida L.G."/>
            <person name="Kubitschek-Barreira P."/>
            <person name="Alves F.L."/>
            <person name="Kioshima E.S."/>
            <person name="Abadio A.K."/>
            <person name="Fernandes L."/>
            <person name="Derengowski L.S."/>
            <person name="Ferreira K.S."/>
            <person name="Souza R.C."/>
            <person name="Ruiz J.C."/>
            <person name="de Andrade N.C."/>
            <person name="Paes H.C."/>
            <person name="Nicola A.M."/>
            <person name="Albuquerque P."/>
            <person name="Gerber A.L."/>
            <person name="Martins V.P."/>
            <person name="Peconick L.D."/>
            <person name="Neto A.V."/>
            <person name="Chaucanez C.B."/>
            <person name="Silva P.A."/>
            <person name="Cunha O.L."/>
            <person name="de Oliveira F.F."/>
            <person name="dos Santos T.C."/>
            <person name="Barros A.L."/>
            <person name="Soares M.A."/>
            <person name="de Oliveira L.M."/>
            <person name="Marini M.M."/>
            <person name="Villalobos-Duno H."/>
            <person name="Cunha M.M."/>
            <person name="de Hoog S."/>
            <person name="da Silveira J.F."/>
            <person name="Henrissat B."/>
            <person name="Nino-Vega G.A."/>
            <person name="Cisalpino P.S."/>
            <person name="Mora-Montes H.M."/>
            <person name="Almeida S.R."/>
            <person name="Stajich J.E."/>
            <person name="Lopes-Bezerra L.M."/>
            <person name="Vasconcelos A.T."/>
            <person name="Felipe M.S."/>
        </authorList>
    </citation>
    <scope>NUCLEOTIDE SEQUENCE [LARGE SCALE GENOMIC DNA]</scope>
    <source>
        <strain evidence="4 5">1099-18</strain>
    </source>
</reference>
<name>A0A0F2M3C7_SPOSC</name>
<protein>
    <recommendedName>
        <fullName evidence="3">Zn(2)-C6 fungal-type domain-containing protein</fullName>
    </recommendedName>
</protein>
<feature type="region of interest" description="Disordered" evidence="2">
    <location>
        <begin position="234"/>
        <end position="254"/>
    </location>
</feature>
<dbReference type="SUPFAM" id="SSF57701">
    <property type="entry name" value="Zn2/Cys6 DNA-binding domain"/>
    <property type="match status" value="1"/>
</dbReference>
<dbReference type="OrthoDB" id="6133115at2759"/>
<dbReference type="SMART" id="SM00066">
    <property type="entry name" value="GAL4"/>
    <property type="match status" value="1"/>
</dbReference>
<comment type="caution">
    <text evidence="4">The sequence shown here is derived from an EMBL/GenBank/DDBJ whole genome shotgun (WGS) entry which is preliminary data.</text>
</comment>
<dbReference type="InterPro" id="IPR036864">
    <property type="entry name" value="Zn2-C6_fun-type_DNA-bd_sf"/>
</dbReference>
<dbReference type="PROSITE" id="PS50048">
    <property type="entry name" value="ZN2_CY6_FUNGAL_2"/>
    <property type="match status" value="1"/>
</dbReference>
<reference evidence="4 5" key="2">
    <citation type="journal article" date="2015" name="Eukaryot. Cell">
        <title>Asexual propagation of a virulent clone complex in a human and feline outbreak of sporotrichosis.</title>
        <authorList>
            <person name="Teixeira Mde M."/>
            <person name="Rodrigues A.M."/>
            <person name="Tsui C.K."/>
            <person name="de Almeida L.G."/>
            <person name="Van Diepeningen A.D."/>
            <person name="van den Ende B.G."/>
            <person name="Fernandes G.F."/>
            <person name="Kano R."/>
            <person name="Hamelin R.C."/>
            <person name="Lopes-Bezerra L.M."/>
            <person name="Vasconcelos A.T."/>
            <person name="de Hoog S."/>
            <person name="de Camargo Z.P."/>
            <person name="Felipe M.S."/>
        </authorList>
    </citation>
    <scope>NUCLEOTIDE SEQUENCE [LARGE SCALE GENOMIC DNA]</scope>
    <source>
        <strain evidence="4 5">1099-18</strain>
    </source>
</reference>
<gene>
    <name evidence="4" type="ORF">SPSK_08360</name>
</gene>
<feature type="domain" description="Zn(2)-C6 fungal-type" evidence="3">
    <location>
        <begin position="29"/>
        <end position="58"/>
    </location>
</feature>
<dbReference type="RefSeq" id="XP_016586894.1">
    <property type="nucleotide sequence ID" value="XM_016734960.1"/>
</dbReference>
<evidence type="ECO:0000256" key="2">
    <source>
        <dbReference type="SAM" id="MobiDB-lite"/>
    </source>
</evidence>
<evidence type="ECO:0000259" key="3">
    <source>
        <dbReference type="PROSITE" id="PS50048"/>
    </source>
</evidence>
<proteinExistence type="predicted"/>
<dbReference type="Gene3D" id="4.10.240.10">
    <property type="entry name" value="Zn(2)-C6 fungal-type DNA-binding domain"/>
    <property type="match status" value="1"/>
</dbReference>
<evidence type="ECO:0000256" key="1">
    <source>
        <dbReference type="ARBA" id="ARBA00023242"/>
    </source>
</evidence>
<dbReference type="PANTHER" id="PTHR47785:SF6">
    <property type="entry name" value="ZN(II)2CYS6 TRANSCRIPTION FACTOR (EUROFUNG)"/>
    <property type="match status" value="1"/>
</dbReference>
<dbReference type="PANTHER" id="PTHR47785">
    <property type="entry name" value="ZN(II)2CYS6 TRANSCRIPTION FACTOR (EUROFUNG)-RELATED-RELATED"/>
    <property type="match status" value="1"/>
</dbReference>
<dbReference type="Pfam" id="PF00172">
    <property type="entry name" value="Zn_clus"/>
    <property type="match status" value="1"/>
</dbReference>
<organism evidence="4 5">
    <name type="scientific">Sporothrix schenckii 1099-18</name>
    <dbReference type="NCBI Taxonomy" id="1397361"/>
    <lineage>
        <taxon>Eukaryota</taxon>
        <taxon>Fungi</taxon>
        <taxon>Dikarya</taxon>
        <taxon>Ascomycota</taxon>
        <taxon>Pezizomycotina</taxon>
        <taxon>Sordariomycetes</taxon>
        <taxon>Sordariomycetidae</taxon>
        <taxon>Ophiostomatales</taxon>
        <taxon>Ophiostomataceae</taxon>
        <taxon>Sporothrix</taxon>
    </lineage>
</organism>
<dbReference type="CDD" id="cd12148">
    <property type="entry name" value="fungal_TF_MHR"/>
    <property type="match status" value="1"/>
</dbReference>
<feature type="region of interest" description="Disordered" evidence="2">
    <location>
        <begin position="84"/>
        <end position="179"/>
    </location>
</feature>
<dbReference type="PROSITE" id="PS00463">
    <property type="entry name" value="ZN2_CY6_FUNGAL_1"/>
    <property type="match status" value="1"/>
</dbReference>
<dbReference type="AlphaFoldDB" id="A0A0F2M3C7"/>
<dbReference type="Proteomes" id="UP000033710">
    <property type="component" value="Unassembled WGS sequence"/>
</dbReference>
<dbReference type="InterPro" id="IPR053181">
    <property type="entry name" value="EcdB-like_regulator"/>
</dbReference>
<dbReference type="CDD" id="cd00067">
    <property type="entry name" value="GAL4"/>
    <property type="match status" value="1"/>
</dbReference>
<dbReference type="InterPro" id="IPR001138">
    <property type="entry name" value="Zn2Cys6_DnaBD"/>
</dbReference>
<dbReference type="GO" id="GO:0000981">
    <property type="term" value="F:DNA-binding transcription factor activity, RNA polymerase II-specific"/>
    <property type="evidence" value="ECO:0007669"/>
    <property type="project" value="InterPro"/>
</dbReference>
<sequence>MQAVWGTDTPEIDETVAPKRQRLFIARQACEICRQKKTRCDGGHPCGLCRTGGLECKYAERKATKNEVSLGMIFNTLQRIEAKIEEGQQRSSSTEADDDERARQGDGEDGDEETNTTHEQQRRLKRGRKRSSVGQAPRPHVQTSVVQPPTPAAHVALPSPSTQPPAVNLASPSAGSTQSRDGIHALLSAASPSSYPYPQPPPPRRPRHVPVIQYPIRQLANWPAIRDLLHKSGITSDSNRSRRRSSHNNGFWTSDSHDSHDSAYVYDAAAATVLEQRRPPLPFPPLLLSSHSHNSSGSGDNWLAQLNVAVVKDLGDKYFTTFNLGNPVLDRRLFHQHSLGVAIGTGFGVNMESCIVLVTMALGVLGRKAQRDAGIVDAHGMANAMATSPYDPPHRISSTTAADGPDDGDAWDDGLVFFNEARKRIGMLGCDSSLQACQYHLLCGLFYAQRIRPLDWWAHVSRAAACCTSFWACAPKDCDEWTMDMQARLFWITAMFEAVLTQELDVPVSNLLNYEDRVPLPKFVEFPGVSSFASFGSGMGMGIGMGPHGLGGASNGQHASQEEEQDAFCHYHFLSQIAHRIILTRLCDSLFANRGKALASGQTIEAASQATTMARSDYPPQALEDELTHQLEQWRAQLPNYLQWDDDNKHRYADPAAPFEGPRTPANVFVVPWLQARYCIARYHLRRPLLHRALHHPDWMSAADFDKCRDALACAVRWCSIIQPTLNVPDCLYLKFFICTQLFGMLLLLHTLDRSAVPALRALVPPTFASWRLFAFGVLERYAPMSPSVARELEIVSALRDDQPPPAAVPIATSVLRDSHTEDAGDPLATGLNMDADTLSPPHAKVGETASAYGLADETDYRRNTRSSRRGSLHELYVLRTPLPYSAAYPRLLRKPRPCRAGQPAVHHQRLRRNVARRPLARQKHGRRRHVPRAAHAAHGHIVLCNLGKRLLLGRVAARGHALDQWRIHEPGGNGIDPHAPVRVEAARHASQVDHSRLGRVVRDLRLPQEPQPGNRRIVDNGAASLRLHMRQHGAHTKVDALEVEVDLRVPHGLVHGRRVARGRRPDVVDQNVDVAVRGQAGRHQALHVLGARHVRPLDGDHRRGERRTDALGRVLRGGQVNVAPVQRHAVVREHPGNGGAVAPAAGSGGVGGARDAGLADAEDERDLALEVGVDGVVVDGGHCGRGGGGRL</sequence>
<feature type="compositionally biased region" description="Polar residues" evidence="2">
    <location>
        <begin position="170"/>
        <end position="179"/>
    </location>
</feature>
<evidence type="ECO:0000313" key="5">
    <source>
        <dbReference type="Proteomes" id="UP000033710"/>
    </source>
</evidence>